<dbReference type="InterPro" id="IPR027444">
    <property type="entry name" value="H-NS_C_dom"/>
</dbReference>
<dbReference type="SUPFAM" id="SSF81273">
    <property type="entry name" value="H-NS histone-like proteins"/>
    <property type="match status" value="1"/>
</dbReference>
<proteinExistence type="predicted"/>
<gene>
    <name evidence="4" type="ORF">L3V74_01785</name>
    <name evidence="5" type="ORF">Q7W82_10075</name>
</gene>
<dbReference type="EMBL" id="CP131914">
    <property type="protein sequence ID" value="XCI82465.1"/>
    <property type="molecule type" value="Genomic_DNA"/>
</dbReference>
<evidence type="ECO:0000256" key="2">
    <source>
        <dbReference type="SAM" id="MobiDB-lite"/>
    </source>
</evidence>
<dbReference type="SMART" id="SM00528">
    <property type="entry name" value="HNS"/>
    <property type="match status" value="1"/>
</dbReference>
<reference evidence="4 6" key="1">
    <citation type="journal article" date="2022" name="Curr. Microbiol.">
        <title>Xanthomonas indica sp. nov., a Novel Member of Non-Pathogenic Xanthomonas Community from Healthy Rice Seeds.</title>
        <authorList>
            <person name="Rana R."/>
            <person name="Madhavan V.N."/>
            <person name="Saroha T."/>
            <person name="Bansal K."/>
            <person name="Kaur A."/>
            <person name="Sonti R.V."/>
            <person name="Patel H.K."/>
            <person name="Patil P.B."/>
        </authorList>
    </citation>
    <scope>NUCLEOTIDE SEQUENCE [LARGE SCALE GENOMIC DNA]</scope>
    <source>
        <strain evidence="4 6">PPL560</strain>
    </source>
</reference>
<dbReference type="Pfam" id="PF00816">
    <property type="entry name" value="Histone_HNS"/>
    <property type="match status" value="1"/>
</dbReference>
<evidence type="ECO:0000313" key="5">
    <source>
        <dbReference type="EMBL" id="XCI82465.1"/>
    </source>
</evidence>
<protein>
    <submittedName>
        <fullName evidence="5">H-NS family nucleoid-associated regulatory protein</fullName>
    </submittedName>
    <submittedName>
        <fullName evidence="4">H-NS histone family protein</fullName>
    </submittedName>
</protein>
<evidence type="ECO:0000259" key="3">
    <source>
        <dbReference type="SMART" id="SM00528"/>
    </source>
</evidence>
<evidence type="ECO:0000313" key="4">
    <source>
        <dbReference type="EMBL" id="MCI2260255.1"/>
    </source>
</evidence>
<dbReference type="KEGG" id="xin:Q7W82_10075"/>
<dbReference type="AlphaFoldDB" id="A0AAU8IAJ3"/>
<evidence type="ECO:0000256" key="1">
    <source>
        <dbReference type="SAM" id="Coils"/>
    </source>
</evidence>
<dbReference type="GO" id="GO:0003677">
    <property type="term" value="F:DNA binding"/>
    <property type="evidence" value="ECO:0007669"/>
    <property type="project" value="InterPro"/>
</dbReference>
<feature type="compositionally biased region" description="Low complexity" evidence="2">
    <location>
        <begin position="68"/>
        <end position="80"/>
    </location>
</feature>
<dbReference type="Gene3D" id="3.30.160.510">
    <property type="entry name" value="Histone-like nucleoid-structuring protein H-NS"/>
    <property type="match status" value="1"/>
</dbReference>
<dbReference type="Proteomes" id="UP001430647">
    <property type="component" value="Unassembled WGS sequence"/>
</dbReference>
<accession>A0AAU8IAJ3</accession>
<evidence type="ECO:0000313" key="6">
    <source>
        <dbReference type="Proteomes" id="UP001430647"/>
    </source>
</evidence>
<feature type="region of interest" description="Disordered" evidence="2">
    <location>
        <begin position="67"/>
        <end position="104"/>
    </location>
</feature>
<sequence length="135" mass="15213">MTEVRNLQQIAEAKAKLQEEMRKLEEQERQAREGETNAAHANVLSLLEQFAEFFSAKQRNEIAAYVTSAASKPASSKSVAGGRSEVKPKYQLPHTGETWSGRGRTPKAFAAWEGTAAYNEWKARHPDLKFPLFKY</sequence>
<feature type="domain" description="DNA-binding protein H-NS-like C-terminal" evidence="3">
    <location>
        <begin position="80"/>
        <end position="123"/>
    </location>
</feature>
<dbReference type="RefSeq" id="WP_242156729.1">
    <property type="nucleotide sequence ID" value="NZ_CP131914.1"/>
</dbReference>
<keyword evidence="6" id="KW-1185">Reference proteome</keyword>
<organism evidence="5">
    <name type="scientific">Xanthomonas indica</name>
    <dbReference type="NCBI Taxonomy" id="2912242"/>
    <lineage>
        <taxon>Bacteria</taxon>
        <taxon>Pseudomonadati</taxon>
        <taxon>Pseudomonadota</taxon>
        <taxon>Gammaproteobacteria</taxon>
        <taxon>Lysobacterales</taxon>
        <taxon>Lysobacteraceae</taxon>
        <taxon>Xanthomonas</taxon>
    </lineage>
</organism>
<feature type="coiled-coil region" evidence="1">
    <location>
        <begin position="7"/>
        <end position="37"/>
    </location>
</feature>
<keyword evidence="1" id="KW-0175">Coiled coil</keyword>
<name>A0AAU8IAJ3_9XANT</name>
<reference evidence="5" key="3">
    <citation type="submission" date="2023-08" db="EMBL/GenBank/DDBJ databases">
        <title>Complete genome sequence of Xanthomonas indica.</title>
        <authorList>
            <person name="Patil P.B."/>
            <person name="Rana R."/>
        </authorList>
    </citation>
    <scope>NUCLEOTIDE SEQUENCE</scope>
    <source>
        <strain evidence="5">PPL560</strain>
    </source>
</reference>
<dbReference type="EMBL" id="JAKJPQ010000001">
    <property type="protein sequence ID" value="MCI2260255.1"/>
    <property type="molecule type" value="Genomic_DNA"/>
</dbReference>
<reference evidence="4" key="2">
    <citation type="submission" date="2022-01" db="EMBL/GenBank/DDBJ databases">
        <authorList>
            <person name="Rana R."/>
            <person name="Patil P.B."/>
        </authorList>
    </citation>
    <scope>NUCLEOTIDE SEQUENCE</scope>
    <source>
        <strain evidence="4">PPL560</strain>
    </source>
</reference>